<protein>
    <recommendedName>
        <fullName evidence="1">F-box associated beta-propeller type 1 domain-containing protein</fullName>
    </recommendedName>
</protein>
<comment type="caution">
    <text evidence="2">The sequence shown here is derived from an EMBL/GenBank/DDBJ whole genome shotgun (WGS) entry which is preliminary data.</text>
</comment>
<feature type="domain" description="F-box associated beta-propeller type 1" evidence="1">
    <location>
        <begin position="44"/>
        <end position="94"/>
    </location>
</feature>
<reference evidence="2 3" key="1">
    <citation type="submission" date="2020-02" db="EMBL/GenBank/DDBJ databases">
        <authorList>
            <person name="Ma Q."/>
            <person name="Huang Y."/>
            <person name="Song X."/>
            <person name="Pei D."/>
        </authorList>
    </citation>
    <scope>NUCLEOTIDE SEQUENCE [LARGE SCALE GENOMIC DNA]</scope>
    <source>
        <strain evidence="2">Sxm20200214</strain>
        <tissue evidence="2">Leaf</tissue>
    </source>
</reference>
<dbReference type="OrthoDB" id="1023747at2759"/>
<evidence type="ECO:0000259" key="1">
    <source>
        <dbReference type="Pfam" id="PF07734"/>
    </source>
</evidence>
<name>A0A8X7S9Y0_BRACI</name>
<organism evidence="2 3">
    <name type="scientific">Brassica carinata</name>
    <name type="common">Ethiopian mustard</name>
    <name type="synonym">Abyssinian cabbage</name>
    <dbReference type="NCBI Taxonomy" id="52824"/>
    <lineage>
        <taxon>Eukaryota</taxon>
        <taxon>Viridiplantae</taxon>
        <taxon>Streptophyta</taxon>
        <taxon>Embryophyta</taxon>
        <taxon>Tracheophyta</taxon>
        <taxon>Spermatophyta</taxon>
        <taxon>Magnoliopsida</taxon>
        <taxon>eudicotyledons</taxon>
        <taxon>Gunneridae</taxon>
        <taxon>Pentapetalae</taxon>
        <taxon>rosids</taxon>
        <taxon>malvids</taxon>
        <taxon>Brassicales</taxon>
        <taxon>Brassicaceae</taxon>
        <taxon>Brassiceae</taxon>
        <taxon>Brassica</taxon>
    </lineage>
</organism>
<dbReference type="AlphaFoldDB" id="A0A8X7S9Y0"/>
<dbReference type="EMBL" id="JAAMPC010000007">
    <property type="protein sequence ID" value="KAG2303668.1"/>
    <property type="molecule type" value="Genomic_DNA"/>
</dbReference>
<evidence type="ECO:0000313" key="2">
    <source>
        <dbReference type="EMBL" id="KAG2303668.1"/>
    </source>
</evidence>
<dbReference type="Pfam" id="PF07734">
    <property type="entry name" value="FBA_1"/>
    <property type="match status" value="1"/>
</dbReference>
<dbReference type="Proteomes" id="UP000886595">
    <property type="component" value="Unassembled WGS sequence"/>
</dbReference>
<accession>A0A8X7S9Y0</accession>
<evidence type="ECO:0000313" key="3">
    <source>
        <dbReference type="Proteomes" id="UP000886595"/>
    </source>
</evidence>
<dbReference type="InterPro" id="IPR006527">
    <property type="entry name" value="F-box-assoc_dom_typ1"/>
</dbReference>
<proteinExistence type="predicted"/>
<gene>
    <name evidence="2" type="ORF">Bca52824_032319</name>
</gene>
<keyword evidence="3" id="KW-1185">Reference proteome</keyword>
<sequence length="95" mass="11362">MHIDKIRAVREGESMMIAMIDYNLYLMRVVLVDNEDPFIECKGDDTKVIIWNPYWGQTRSIESRYSHRPNGWDRFSYALGYEDKGSCRSYKFLRL</sequence>